<organism evidence="1">
    <name type="scientific">Rhizophagus irregularis (strain DAOM 181602 / DAOM 197198 / MUCL 43194)</name>
    <name type="common">Arbuscular mycorrhizal fungus</name>
    <name type="synonym">Glomus intraradices</name>
    <dbReference type="NCBI Taxonomy" id="747089"/>
    <lineage>
        <taxon>Eukaryota</taxon>
        <taxon>Fungi</taxon>
        <taxon>Fungi incertae sedis</taxon>
        <taxon>Mucoromycota</taxon>
        <taxon>Glomeromycotina</taxon>
        <taxon>Glomeromycetes</taxon>
        <taxon>Glomerales</taxon>
        <taxon>Glomeraceae</taxon>
        <taxon>Rhizophagus</taxon>
    </lineage>
</organism>
<proteinExistence type="predicted"/>
<evidence type="ECO:0000313" key="1">
    <source>
        <dbReference type="EMBL" id="ESA01716.1"/>
    </source>
</evidence>
<gene>
    <name evidence="1" type="ORF">GLOINDRAFT_7225</name>
</gene>
<dbReference type="VEuPathDB" id="FungiDB:RhiirFUN_005667"/>
<name>U9TEB9_RHIID</name>
<accession>U9TEB9</accession>
<dbReference type="EMBL" id="KI296258">
    <property type="protein sequence ID" value="ESA01716.1"/>
    <property type="molecule type" value="Genomic_DNA"/>
</dbReference>
<reference evidence="1" key="1">
    <citation type="submission" date="2013-07" db="EMBL/GenBank/DDBJ databases">
        <title>The genome of an arbuscular mycorrhizal fungus provides insights into the evolution of the oldest plant symbiosis.</title>
        <authorList>
            <consortium name="DOE Joint Genome Institute"/>
            <person name="Tisserant E."/>
            <person name="Malbreil M."/>
            <person name="Kuo A."/>
            <person name="Kohler A."/>
            <person name="Symeonidi A."/>
            <person name="Balestrini R."/>
            <person name="Charron P."/>
            <person name="Duensing N."/>
            <person name="Frei-dit-Frey N."/>
            <person name="Gianinazzi-Pearson V."/>
            <person name="Gilbert B."/>
            <person name="Handa Y."/>
            <person name="Hijri M."/>
            <person name="Kaul R."/>
            <person name="Kawaguchi M."/>
            <person name="Krajinski F."/>
            <person name="Lammers P."/>
            <person name="Lapierre D."/>
            <person name="Masclaux F.G."/>
            <person name="Murat C."/>
            <person name="Morin E."/>
            <person name="Ndikumana S."/>
            <person name="Pagni M."/>
            <person name="Petitpierre D."/>
            <person name="Requena N."/>
            <person name="Rosikiewicz P."/>
            <person name="Riley R."/>
            <person name="Saito K."/>
            <person name="San Clemente H."/>
            <person name="Shapiro H."/>
            <person name="van Tuinen D."/>
            <person name="Becard G."/>
            <person name="Bonfante P."/>
            <person name="Paszkowski U."/>
            <person name="Shachar-Hill Y."/>
            <person name="Young J.P."/>
            <person name="Sanders I.R."/>
            <person name="Henrissat B."/>
            <person name="Rensing S.A."/>
            <person name="Grigoriev I.V."/>
            <person name="Corradi N."/>
            <person name="Roux C."/>
            <person name="Martin F."/>
        </authorList>
    </citation>
    <scope>NUCLEOTIDE SEQUENCE</scope>
    <source>
        <strain evidence="1">DAOM 197198</strain>
    </source>
</reference>
<protein>
    <submittedName>
        <fullName evidence="1">Uncharacterized protein</fullName>
    </submittedName>
</protein>
<sequence length="147" mass="17294">MPYFRRYLFTEVHFTVTHFAEATSPKGNGIRRNGRFGEMNRNHFRDLPELIRPEMQKYGSEKTVPSKLARMSYVFNIAYFFVTDNGTQTDNITCNHEEEINKRVKSELNVIQQQLLKFNRDTFGRFMQGSMKIGLKLISNCAMRLKI</sequence>
<dbReference type="HOGENOM" id="CLU_1769102_0_0_1"/>
<dbReference type="AlphaFoldDB" id="U9TEB9"/>